<accession>A0A8H4VJP1</accession>
<feature type="region of interest" description="Disordered" evidence="1">
    <location>
        <begin position="158"/>
        <end position="192"/>
    </location>
</feature>
<evidence type="ECO:0000313" key="2">
    <source>
        <dbReference type="EMBL" id="KAF4613376.1"/>
    </source>
</evidence>
<feature type="region of interest" description="Disordered" evidence="1">
    <location>
        <begin position="355"/>
        <end position="380"/>
    </location>
</feature>
<proteinExistence type="predicted"/>
<feature type="compositionally biased region" description="Acidic residues" evidence="1">
    <location>
        <begin position="158"/>
        <end position="176"/>
    </location>
</feature>
<name>A0A8H4VJP1_9HELO</name>
<keyword evidence="3" id="KW-1185">Reference proteome</keyword>
<protein>
    <submittedName>
        <fullName evidence="2">Uncharacterized protein</fullName>
    </submittedName>
</protein>
<feature type="region of interest" description="Disordered" evidence="1">
    <location>
        <begin position="210"/>
        <end position="275"/>
    </location>
</feature>
<gene>
    <name evidence="2" type="ORF">G7Y89_g15511</name>
</gene>
<comment type="caution">
    <text evidence="2">The sequence shown here is derived from an EMBL/GenBank/DDBJ whole genome shotgun (WGS) entry which is preliminary data.</text>
</comment>
<evidence type="ECO:0000256" key="1">
    <source>
        <dbReference type="SAM" id="MobiDB-lite"/>
    </source>
</evidence>
<feature type="compositionally biased region" description="Basic and acidic residues" evidence="1">
    <location>
        <begin position="355"/>
        <end position="369"/>
    </location>
</feature>
<sequence length="380" mass="44205">MDHDVKIPRFRSFWNLAFSERFLPFCARIDKLNPGRFVNRRFMALTWGLTITKLYKIWSESSDSRKFTEHEKQCKLHLALMQVQSTPELEQYWLDKEKEFRFTRNKEFEEEEEFVNLDFELCLNEERLAGLTLSEERENMEMADELPKGLWIGEKDLADDDDFADMPSEDEGDDDGGEKPKVEEEELDEGEQQLVNKMLDLITESKLRVDSGEMAPDPEPMPKPVAWSKQGKGKGKGKGKEKRKRAAEDEGDDVQQAKKKLTWSTKGDKPMNHMAPWMSKNFKQMKQPTPPTPWISNNVEQMKNTEPSDTKDAAQMNTTPWIPKSVEQMKQTAPWNTKNIEQKKTTAPLNTKDVEQMKKSAPWNEKKGPDSWTLAYRPAY</sequence>
<feature type="compositionally biased region" description="Basic residues" evidence="1">
    <location>
        <begin position="231"/>
        <end position="245"/>
    </location>
</feature>
<dbReference type="Proteomes" id="UP000566819">
    <property type="component" value="Unassembled WGS sequence"/>
</dbReference>
<organism evidence="2 3">
    <name type="scientific">Cudoniella acicularis</name>
    <dbReference type="NCBI Taxonomy" id="354080"/>
    <lineage>
        <taxon>Eukaryota</taxon>
        <taxon>Fungi</taxon>
        <taxon>Dikarya</taxon>
        <taxon>Ascomycota</taxon>
        <taxon>Pezizomycotina</taxon>
        <taxon>Leotiomycetes</taxon>
        <taxon>Helotiales</taxon>
        <taxon>Tricladiaceae</taxon>
        <taxon>Cudoniella</taxon>
    </lineage>
</organism>
<evidence type="ECO:0000313" key="3">
    <source>
        <dbReference type="Proteomes" id="UP000566819"/>
    </source>
</evidence>
<dbReference type="EMBL" id="JAAMPI010002460">
    <property type="protein sequence ID" value="KAF4613376.1"/>
    <property type="molecule type" value="Genomic_DNA"/>
</dbReference>
<dbReference type="AlphaFoldDB" id="A0A8H4VJP1"/>
<reference evidence="2 3" key="1">
    <citation type="submission" date="2020-03" db="EMBL/GenBank/DDBJ databases">
        <title>Draft Genome Sequence of Cudoniella acicularis.</title>
        <authorList>
            <person name="Buettner E."/>
            <person name="Kellner H."/>
        </authorList>
    </citation>
    <scope>NUCLEOTIDE SEQUENCE [LARGE SCALE GENOMIC DNA]</scope>
    <source>
        <strain evidence="2 3">DSM 108380</strain>
    </source>
</reference>